<dbReference type="PANTHER" id="PTHR35010">
    <property type="entry name" value="BLL4672 PROTEIN-RELATED"/>
    <property type="match status" value="1"/>
</dbReference>
<dbReference type="EMBL" id="JBFOHL010000003">
    <property type="protein sequence ID" value="MEW9623412.1"/>
    <property type="molecule type" value="Genomic_DNA"/>
</dbReference>
<keyword evidence="3" id="KW-1185">Reference proteome</keyword>
<dbReference type="InterPro" id="IPR010982">
    <property type="entry name" value="Lambda_DNA-bd_dom_sf"/>
</dbReference>
<dbReference type="SMART" id="SM00530">
    <property type="entry name" value="HTH_XRE"/>
    <property type="match status" value="1"/>
</dbReference>
<dbReference type="RefSeq" id="WP_367843723.1">
    <property type="nucleotide sequence ID" value="NZ_JBFOHL010000003.1"/>
</dbReference>
<dbReference type="Gene3D" id="3.30.450.180">
    <property type="match status" value="1"/>
</dbReference>
<sequence>MTIRPTGAAAGGELGELLRYWRGTRGKSQIELSLDTGVSQRHLSFIESGRSAPGRQTLMNIAQGLEVPFRERNRLLLAAGFAPIYDEDAWNAGAMKSVNAALERVLRQHEPFPAVVMDRYWNVSMTNASTPRFFGTFVDLEAWPKPRNLLQLMFDPAGLRPFIAHWDRTAKSLIQRVHRESVGHVTDERTRDLLATLRAYPEAGDALRQDDTAMAEPTLPMVPLGFVKDGRVLNYFSMVTTVGAPQTIATQELRIECMYPADEQTDVLHRALMAGAMKP</sequence>
<dbReference type="Pfam" id="PF17765">
    <property type="entry name" value="MLTR_LBD"/>
    <property type="match status" value="1"/>
</dbReference>
<dbReference type="SUPFAM" id="SSF47413">
    <property type="entry name" value="lambda repressor-like DNA-binding domains"/>
    <property type="match status" value="1"/>
</dbReference>
<organism evidence="2 3">
    <name type="scientific">Rhodanobacter geophilus</name>
    <dbReference type="NCBI Taxonomy" id="3162488"/>
    <lineage>
        <taxon>Bacteria</taxon>
        <taxon>Pseudomonadati</taxon>
        <taxon>Pseudomonadota</taxon>
        <taxon>Gammaproteobacteria</taxon>
        <taxon>Lysobacterales</taxon>
        <taxon>Rhodanobacteraceae</taxon>
        <taxon>Rhodanobacter</taxon>
    </lineage>
</organism>
<name>A0ABV3QLI6_9GAMM</name>
<dbReference type="InterPro" id="IPR001387">
    <property type="entry name" value="Cro/C1-type_HTH"/>
</dbReference>
<evidence type="ECO:0000259" key="1">
    <source>
        <dbReference type="PROSITE" id="PS50943"/>
    </source>
</evidence>
<evidence type="ECO:0000313" key="3">
    <source>
        <dbReference type="Proteomes" id="UP001556170"/>
    </source>
</evidence>
<dbReference type="PROSITE" id="PS50943">
    <property type="entry name" value="HTH_CROC1"/>
    <property type="match status" value="1"/>
</dbReference>
<gene>
    <name evidence="2" type="ORF">ABQJ56_04140</name>
</gene>
<proteinExistence type="predicted"/>
<dbReference type="Gene3D" id="1.10.260.40">
    <property type="entry name" value="lambda repressor-like DNA-binding domains"/>
    <property type="match status" value="1"/>
</dbReference>
<dbReference type="Proteomes" id="UP001556170">
    <property type="component" value="Unassembled WGS sequence"/>
</dbReference>
<reference evidence="2 3" key="1">
    <citation type="submission" date="2024-06" db="EMBL/GenBank/DDBJ databases">
        <authorList>
            <person name="Woo H."/>
        </authorList>
    </citation>
    <scope>NUCLEOTIDE SEQUENCE [LARGE SCALE GENOMIC DNA]</scope>
    <source>
        <strain evidence="2 3">S2-g</strain>
    </source>
</reference>
<evidence type="ECO:0000313" key="2">
    <source>
        <dbReference type="EMBL" id="MEW9623412.1"/>
    </source>
</evidence>
<dbReference type="CDD" id="cd00093">
    <property type="entry name" value="HTH_XRE"/>
    <property type="match status" value="1"/>
</dbReference>
<accession>A0ABV3QLI6</accession>
<dbReference type="Pfam" id="PF01381">
    <property type="entry name" value="HTH_3"/>
    <property type="match status" value="1"/>
</dbReference>
<dbReference type="InterPro" id="IPR041413">
    <property type="entry name" value="MLTR_LBD"/>
</dbReference>
<dbReference type="PANTHER" id="PTHR35010:SF4">
    <property type="entry name" value="BLL5781 PROTEIN"/>
    <property type="match status" value="1"/>
</dbReference>
<comment type="caution">
    <text evidence="2">The sequence shown here is derived from an EMBL/GenBank/DDBJ whole genome shotgun (WGS) entry which is preliminary data.</text>
</comment>
<feature type="domain" description="HTH cro/C1-type" evidence="1">
    <location>
        <begin position="18"/>
        <end position="72"/>
    </location>
</feature>
<protein>
    <submittedName>
        <fullName evidence="2">Helix-turn-helix domain-containing protein</fullName>
    </submittedName>
</protein>